<reference evidence="1 2" key="1">
    <citation type="submission" date="2018-07" db="EMBL/GenBank/DDBJ databases">
        <authorList>
            <person name="Paudel S."/>
            <person name="Allison O."/>
            <person name="Bailey A.D."/>
            <person name="Brown D.S."/>
            <person name="Bonilla M.E."/>
            <person name="Bonilla Y.V."/>
            <person name="Cates D."/>
            <person name="Carrothers E.I."/>
            <person name="Chibueze J."/>
            <person name="Davis M.L."/>
            <person name="DelaEspriella B.L."/>
            <person name="Draper A."/>
            <person name="Fleury J.A."/>
            <person name="Guzman S."/>
            <person name="Hibbitts D."/>
            <person name="Johnson I.J."/>
            <person name="Liu A."/>
            <person name="McGeady S.J."/>
            <person name="Nelson T.K."/>
            <person name="Parrish M.E."/>
            <person name="Pete A.B."/>
            <person name="Reed J."/>
            <person name="Burgos S.B."/>
            <person name="Summer D.S."/>
            <person name="Washington A.O."/>
            <person name="Belay S."/>
            <person name="Gibbs K.A."/>
            <person name="Guillen V.E."/>
            <person name="Modlin S.E."/>
            <person name="Buchser W.J."/>
            <person name="Forsyth M.H."/>
            <person name="Saha M.S."/>
            <person name="Butela K.A."/>
            <person name="Garlena R.A."/>
            <person name="Russell D.A."/>
            <person name="Pope W.H."/>
            <person name="Jacobs-Sera D."/>
            <person name="Hatfull G.F."/>
        </authorList>
    </citation>
    <scope>NUCLEOTIDE SEQUENCE [LARGE SCALE GENOMIC DNA]</scope>
</reference>
<evidence type="ECO:0000313" key="2">
    <source>
        <dbReference type="Proteomes" id="UP000263200"/>
    </source>
</evidence>
<dbReference type="RefSeq" id="YP_010098077.1">
    <property type="nucleotide sequence ID" value="NC_055764.1"/>
</dbReference>
<dbReference type="EMBL" id="MH669013">
    <property type="protein sequence ID" value="AXQ62043.1"/>
    <property type="molecule type" value="Genomic_DNA"/>
</dbReference>
<dbReference type="GeneID" id="65115747"/>
<gene>
    <name evidence="1" type="primary">9</name>
    <name evidence="1" type="ORF">SEA_SKYSAND_9</name>
</gene>
<accession>A0A385DRH6</accession>
<name>A0A385DRH6_9CAUD</name>
<keyword evidence="2" id="KW-1185">Reference proteome</keyword>
<protein>
    <submittedName>
        <fullName evidence="1">Uncharacterized protein</fullName>
    </submittedName>
</protein>
<organism evidence="1 2">
    <name type="scientific">Gordonia phage Skysand</name>
    <dbReference type="NCBI Taxonomy" id="2301559"/>
    <lineage>
        <taxon>Viruses</taxon>
        <taxon>Duplodnaviria</taxon>
        <taxon>Heunggongvirae</taxon>
        <taxon>Uroviricota</taxon>
        <taxon>Caudoviricetes</taxon>
        <taxon>Zierdtviridae</taxon>
        <taxon>Emilbogenvirinae</taxon>
        <taxon>Skysandvirus</taxon>
        <taxon>Skysandvirus skysand</taxon>
    </lineage>
</organism>
<evidence type="ECO:0000313" key="1">
    <source>
        <dbReference type="EMBL" id="AXQ62043.1"/>
    </source>
</evidence>
<proteinExistence type="predicted"/>
<sequence length="118" mass="13081">MTDIESLDDLPSFAVESTTTKVVMSIDGAPDTRGKYHVKSVRPSKAVLVFEGAGNQPWNQHPRVRISLTGWQVRKDGSAGQNETTFLDGEFEVLPWMLEMIEIARPTTHPKADDEVIG</sequence>
<dbReference type="KEGG" id="vg:65115747"/>
<dbReference type="Proteomes" id="UP000263200">
    <property type="component" value="Segment"/>
</dbReference>